<dbReference type="GO" id="GO:0071555">
    <property type="term" value="P:cell wall organization"/>
    <property type="evidence" value="ECO:0007669"/>
    <property type="project" value="UniProtKB-KW"/>
</dbReference>
<accession>A0A133XQI2</accession>
<dbReference type="NCBIfam" id="TIGR00247">
    <property type="entry name" value="endolytic transglycosylase MltG"/>
    <property type="match status" value="1"/>
</dbReference>
<gene>
    <name evidence="7" type="primary">mltG</name>
    <name evidence="8" type="ORF">HMPREF3187_01723</name>
</gene>
<evidence type="ECO:0000256" key="6">
    <source>
        <dbReference type="ARBA" id="ARBA00023316"/>
    </source>
</evidence>
<dbReference type="STRING" id="87541.AWM71_06950"/>
<evidence type="ECO:0000256" key="1">
    <source>
        <dbReference type="ARBA" id="ARBA00022475"/>
    </source>
</evidence>
<keyword evidence="3 7" id="KW-1133">Transmembrane helix</keyword>
<evidence type="ECO:0000256" key="2">
    <source>
        <dbReference type="ARBA" id="ARBA00022692"/>
    </source>
</evidence>
<evidence type="ECO:0000313" key="8">
    <source>
        <dbReference type="EMBL" id="KXB33199.1"/>
    </source>
</evidence>
<dbReference type="RefSeq" id="WP_231723660.1">
    <property type="nucleotide sequence ID" value="NZ_JASOZP010000002.1"/>
</dbReference>
<comment type="function">
    <text evidence="7">Functions as a peptidoglycan terminase that cleaves nascent peptidoglycan strands endolytically to terminate their elongation.</text>
</comment>
<keyword evidence="4 7" id="KW-0472">Membrane</keyword>
<keyword evidence="5 7" id="KW-0456">Lyase</keyword>
<evidence type="ECO:0000256" key="5">
    <source>
        <dbReference type="ARBA" id="ARBA00023239"/>
    </source>
</evidence>
<dbReference type="GO" id="GO:0008932">
    <property type="term" value="F:lytic endotransglycosylase activity"/>
    <property type="evidence" value="ECO:0007669"/>
    <property type="project" value="UniProtKB-UniRule"/>
</dbReference>
<evidence type="ECO:0000256" key="3">
    <source>
        <dbReference type="ARBA" id="ARBA00022989"/>
    </source>
</evidence>
<comment type="catalytic activity">
    <reaction evidence="7">
        <text>a peptidoglycan chain = a peptidoglycan chain with N-acetyl-1,6-anhydromuramyl-[peptide] at the reducing end + a peptidoglycan chain with N-acetylglucosamine at the non-reducing end.</text>
        <dbReference type="EC" id="4.2.2.29"/>
    </reaction>
</comment>
<dbReference type="Proteomes" id="UP000070422">
    <property type="component" value="Unassembled WGS sequence"/>
</dbReference>
<protein>
    <recommendedName>
        <fullName evidence="7">Endolytic murein transglycosylase</fullName>
        <ecNumber evidence="7">4.2.2.29</ecNumber>
    </recommendedName>
    <alternativeName>
        <fullName evidence="7">Peptidoglycan lytic transglycosylase</fullName>
    </alternativeName>
    <alternativeName>
        <fullName evidence="7">Peptidoglycan polymerization terminase</fullName>
    </alternativeName>
</protein>
<dbReference type="PANTHER" id="PTHR30518:SF2">
    <property type="entry name" value="ENDOLYTIC MUREIN TRANSGLYCOSYLASE"/>
    <property type="match status" value="1"/>
</dbReference>
<dbReference type="Pfam" id="PF02618">
    <property type="entry name" value="YceG"/>
    <property type="match status" value="1"/>
</dbReference>
<reference evidence="8 9" key="1">
    <citation type="submission" date="2016-01" db="EMBL/GenBank/DDBJ databases">
        <authorList>
            <person name="Oliw E.H."/>
        </authorList>
    </citation>
    <scope>NUCLEOTIDE SEQUENCE [LARGE SCALE GENOMIC DNA]</scope>
    <source>
        <strain evidence="8 9">KA00635</strain>
    </source>
</reference>
<keyword evidence="6 7" id="KW-0961">Cell wall biogenesis/degradation</keyword>
<comment type="similarity">
    <text evidence="7">Belongs to the transglycosylase MltG family.</text>
</comment>
<evidence type="ECO:0000256" key="4">
    <source>
        <dbReference type="ARBA" id="ARBA00023136"/>
    </source>
</evidence>
<keyword evidence="1 7" id="KW-1003">Cell membrane</keyword>
<dbReference type="AlphaFoldDB" id="A0A133XQI2"/>
<dbReference type="EC" id="4.2.2.29" evidence="7"/>
<dbReference type="PANTHER" id="PTHR30518">
    <property type="entry name" value="ENDOLYTIC MUREIN TRANSGLYCOSYLASE"/>
    <property type="match status" value="1"/>
</dbReference>
<evidence type="ECO:0000313" key="9">
    <source>
        <dbReference type="Proteomes" id="UP000070422"/>
    </source>
</evidence>
<dbReference type="CDD" id="cd08010">
    <property type="entry name" value="MltG_like"/>
    <property type="match status" value="1"/>
</dbReference>
<proteinExistence type="inferred from homology"/>
<sequence>MLKKSKKAKNNQSRRAKKSSNFSRRLVKSLIFTLTLVVVVFALLMAFLMKSGGTGAKKDVKIEIPTGATSDQIADILDKEGVVFSGDLFKIYMRVVKHSPIQAGTYQLTTASGFDKALNDLQDKKHVKVNVLLLKEGQTLEQMAEAMAAYFNLSKQDVMDQLTDPDFVQECVAKYPKLLSGVKNNQDVRYQLEGYLFPATYEVKPTDSLKTLVDKMLQESEKIRQKYASTFQGQDLTWHQILTLASIIEREASSDEDRQMVSGVFYNRLEAGMPLQSDVTLLYAHKAHLAYVTEADTQIDSPYNLYTNKGLGPGPFNSPSESSIRAALSPKKNDYFFFVANLDTKKVYYSKTYEEHEALVKEHVSEDNAKYNH</sequence>
<dbReference type="EMBL" id="LSCQ01000102">
    <property type="protein sequence ID" value="KXB33199.1"/>
    <property type="molecule type" value="Genomic_DNA"/>
</dbReference>
<feature type="site" description="Important for catalytic activity" evidence="7">
    <location>
        <position position="251"/>
    </location>
</feature>
<dbReference type="GO" id="GO:0009252">
    <property type="term" value="P:peptidoglycan biosynthetic process"/>
    <property type="evidence" value="ECO:0007669"/>
    <property type="project" value="UniProtKB-UniRule"/>
</dbReference>
<dbReference type="InterPro" id="IPR003770">
    <property type="entry name" value="MLTG-like"/>
</dbReference>
<dbReference type="PATRIC" id="fig|87541.4.peg.1703"/>
<dbReference type="GO" id="GO:0005886">
    <property type="term" value="C:plasma membrane"/>
    <property type="evidence" value="ECO:0007669"/>
    <property type="project" value="UniProtKB-UniRule"/>
</dbReference>
<comment type="caution">
    <text evidence="8">The sequence shown here is derived from an EMBL/GenBank/DDBJ whole genome shotgun (WGS) entry which is preliminary data.</text>
</comment>
<keyword evidence="2 7" id="KW-0812">Transmembrane</keyword>
<name>A0A133XQI2_9LACT</name>
<evidence type="ECO:0000256" key="7">
    <source>
        <dbReference type="HAMAP-Rule" id="MF_02065"/>
    </source>
</evidence>
<dbReference type="Gene3D" id="3.30.1490.480">
    <property type="entry name" value="Endolytic murein transglycosylase"/>
    <property type="match status" value="1"/>
</dbReference>
<dbReference type="HAMAP" id="MF_02065">
    <property type="entry name" value="MltG"/>
    <property type="match status" value="1"/>
</dbReference>
<organism evidence="8 9">
    <name type="scientific">Aerococcus christensenii</name>
    <dbReference type="NCBI Taxonomy" id="87541"/>
    <lineage>
        <taxon>Bacteria</taxon>
        <taxon>Bacillati</taxon>
        <taxon>Bacillota</taxon>
        <taxon>Bacilli</taxon>
        <taxon>Lactobacillales</taxon>
        <taxon>Aerococcaceae</taxon>
        <taxon>Aerococcus</taxon>
    </lineage>
</organism>